<dbReference type="AlphaFoldDB" id="A0A4Y2I5H3"/>
<dbReference type="InterPro" id="IPR041426">
    <property type="entry name" value="Mos1_HTH"/>
</dbReference>
<evidence type="ECO:0000313" key="2">
    <source>
        <dbReference type="EMBL" id="GBM72855.1"/>
    </source>
</evidence>
<dbReference type="OrthoDB" id="6429307at2759"/>
<feature type="domain" description="Mos1 transposase HTH" evidence="1">
    <location>
        <begin position="21"/>
        <end position="59"/>
    </location>
</feature>
<sequence>MLFISLLRTPKTLCDTRRTMRCIEYFFHLKISLAQSYVMLQEAYEESALPYSTARRWFKEGRQLISKEGGPGVSVTALTNVNINTAAVIVREERRIALRDL</sequence>
<name>A0A4Y2I5H3_ARAVE</name>
<comment type="caution">
    <text evidence="2">The sequence shown here is derived from an EMBL/GenBank/DDBJ whole genome shotgun (WGS) entry which is preliminary data.</text>
</comment>
<keyword evidence="3" id="KW-1185">Reference proteome</keyword>
<dbReference type="Proteomes" id="UP000499080">
    <property type="component" value="Unassembled WGS sequence"/>
</dbReference>
<evidence type="ECO:0000313" key="3">
    <source>
        <dbReference type="Proteomes" id="UP000499080"/>
    </source>
</evidence>
<dbReference type="Gene3D" id="1.10.10.1450">
    <property type="match status" value="1"/>
</dbReference>
<gene>
    <name evidence="2" type="ORF">AVEN_259241_1</name>
</gene>
<protein>
    <recommendedName>
        <fullName evidence="1">Mos1 transposase HTH domain-containing protein</fullName>
    </recommendedName>
</protein>
<evidence type="ECO:0000259" key="1">
    <source>
        <dbReference type="Pfam" id="PF17906"/>
    </source>
</evidence>
<proteinExistence type="predicted"/>
<organism evidence="2 3">
    <name type="scientific">Araneus ventricosus</name>
    <name type="common">Orbweaver spider</name>
    <name type="synonym">Epeira ventricosa</name>
    <dbReference type="NCBI Taxonomy" id="182803"/>
    <lineage>
        <taxon>Eukaryota</taxon>
        <taxon>Metazoa</taxon>
        <taxon>Ecdysozoa</taxon>
        <taxon>Arthropoda</taxon>
        <taxon>Chelicerata</taxon>
        <taxon>Arachnida</taxon>
        <taxon>Araneae</taxon>
        <taxon>Araneomorphae</taxon>
        <taxon>Entelegynae</taxon>
        <taxon>Araneoidea</taxon>
        <taxon>Araneidae</taxon>
        <taxon>Araneus</taxon>
    </lineage>
</organism>
<dbReference type="Pfam" id="PF17906">
    <property type="entry name" value="HTH_48"/>
    <property type="match status" value="1"/>
</dbReference>
<dbReference type="EMBL" id="BGPR01002404">
    <property type="protein sequence ID" value="GBM72855.1"/>
    <property type="molecule type" value="Genomic_DNA"/>
</dbReference>
<accession>A0A4Y2I5H3</accession>
<reference evidence="2 3" key="1">
    <citation type="journal article" date="2019" name="Sci. Rep.">
        <title>Orb-weaving spider Araneus ventricosus genome elucidates the spidroin gene catalogue.</title>
        <authorList>
            <person name="Kono N."/>
            <person name="Nakamura H."/>
            <person name="Ohtoshi R."/>
            <person name="Moran D.A.P."/>
            <person name="Shinohara A."/>
            <person name="Yoshida Y."/>
            <person name="Fujiwara M."/>
            <person name="Mori M."/>
            <person name="Tomita M."/>
            <person name="Arakawa K."/>
        </authorList>
    </citation>
    <scope>NUCLEOTIDE SEQUENCE [LARGE SCALE GENOMIC DNA]</scope>
</reference>